<gene>
    <name evidence="3" type="ORF">Pla144_02150</name>
</gene>
<evidence type="ECO:0000256" key="2">
    <source>
        <dbReference type="SAM" id="SignalP"/>
    </source>
</evidence>
<accession>A0A5C6D1A0</accession>
<dbReference type="AlphaFoldDB" id="A0A5C6D1A0"/>
<feature type="region of interest" description="Disordered" evidence="1">
    <location>
        <begin position="44"/>
        <end position="86"/>
    </location>
</feature>
<sequence length="86" mass="9871" precursor="true">MIPLKLLRSLMLILLLGCSMQEDNSPTMVDDDHTHYHVHGAEIAHDHDHELTQSTAHTHAHLHQRNTEDEPQINETPVADTENHER</sequence>
<evidence type="ECO:0008006" key="5">
    <source>
        <dbReference type="Google" id="ProtNLM"/>
    </source>
</evidence>
<keyword evidence="2" id="KW-0732">Signal</keyword>
<evidence type="ECO:0000256" key="1">
    <source>
        <dbReference type="SAM" id="MobiDB-lite"/>
    </source>
</evidence>
<reference evidence="3 4" key="1">
    <citation type="submission" date="2019-02" db="EMBL/GenBank/DDBJ databases">
        <title>Deep-cultivation of Planctomycetes and their phenomic and genomic characterization uncovers novel biology.</title>
        <authorList>
            <person name="Wiegand S."/>
            <person name="Jogler M."/>
            <person name="Boedeker C."/>
            <person name="Pinto D."/>
            <person name="Vollmers J."/>
            <person name="Rivas-Marin E."/>
            <person name="Kohn T."/>
            <person name="Peeters S.H."/>
            <person name="Heuer A."/>
            <person name="Rast P."/>
            <person name="Oberbeckmann S."/>
            <person name="Bunk B."/>
            <person name="Jeske O."/>
            <person name="Meyerdierks A."/>
            <person name="Storesund J.E."/>
            <person name="Kallscheuer N."/>
            <person name="Luecker S."/>
            <person name="Lage O.M."/>
            <person name="Pohl T."/>
            <person name="Merkel B.J."/>
            <person name="Hornburger P."/>
            <person name="Mueller R.-W."/>
            <person name="Bruemmer F."/>
            <person name="Labrenz M."/>
            <person name="Spormann A.M."/>
            <person name="Op Den Camp H."/>
            <person name="Overmann J."/>
            <person name="Amann R."/>
            <person name="Jetten M.S.M."/>
            <person name="Mascher T."/>
            <person name="Medema M.H."/>
            <person name="Devos D.P."/>
            <person name="Kaster A.-K."/>
            <person name="Ovreas L."/>
            <person name="Rohde M."/>
            <person name="Galperin M.Y."/>
            <person name="Jogler C."/>
        </authorList>
    </citation>
    <scope>NUCLEOTIDE SEQUENCE [LARGE SCALE GENOMIC DNA]</scope>
    <source>
        <strain evidence="3 4">Pla144</strain>
    </source>
</reference>
<dbReference type="RefSeq" id="WP_197530298.1">
    <property type="nucleotide sequence ID" value="NZ_SJPS01000001.1"/>
</dbReference>
<comment type="caution">
    <text evidence="3">The sequence shown here is derived from an EMBL/GenBank/DDBJ whole genome shotgun (WGS) entry which is preliminary data.</text>
</comment>
<name>A0A5C6D1A0_9BACT</name>
<dbReference type="Proteomes" id="UP000318437">
    <property type="component" value="Unassembled WGS sequence"/>
</dbReference>
<evidence type="ECO:0000313" key="3">
    <source>
        <dbReference type="EMBL" id="TWU29437.1"/>
    </source>
</evidence>
<feature type="signal peptide" evidence="2">
    <location>
        <begin position="1"/>
        <end position="21"/>
    </location>
</feature>
<organism evidence="3 4">
    <name type="scientific">Bythopirellula polymerisocia</name>
    <dbReference type="NCBI Taxonomy" id="2528003"/>
    <lineage>
        <taxon>Bacteria</taxon>
        <taxon>Pseudomonadati</taxon>
        <taxon>Planctomycetota</taxon>
        <taxon>Planctomycetia</taxon>
        <taxon>Pirellulales</taxon>
        <taxon>Lacipirellulaceae</taxon>
        <taxon>Bythopirellula</taxon>
    </lineage>
</organism>
<evidence type="ECO:0000313" key="4">
    <source>
        <dbReference type="Proteomes" id="UP000318437"/>
    </source>
</evidence>
<feature type="chain" id="PRO_5022679276" description="Secreted protein" evidence="2">
    <location>
        <begin position="22"/>
        <end position="86"/>
    </location>
</feature>
<protein>
    <recommendedName>
        <fullName evidence="5">Secreted protein</fullName>
    </recommendedName>
</protein>
<dbReference type="EMBL" id="SJPS01000001">
    <property type="protein sequence ID" value="TWU29437.1"/>
    <property type="molecule type" value="Genomic_DNA"/>
</dbReference>
<keyword evidence="4" id="KW-1185">Reference proteome</keyword>
<proteinExistence type="predicted"/>